<feature type="compositionally biased region" description="Basic and acidic residues" evidence="1">
    <location>
        <begin position="1277"/>
        <end position="1296"/>
    </location>
</feature>
<dbReference type="PANTHER" id="PTHR15087:SF14">
    <property type="entry name" value="PROTEIN NPAT"/>
    <property type="match status" value="1"/>
</dbReference>
<evidence type="ECO:0000313" key="3">
    <source>
        <dbReference type="Ensembl" id="ENSCPRP00005020367.1"/>
    </source>
</evidence>
<proteinExistence type="predicted"/>
<feature type="compositionally biased region" description="Polar residues" evidence="1">
    <location>
        <begin position="1224"/>
        <end position="1234"/>
    </location>
</feature>
<feature type="region of interest" description="Disordered" evidence="1">
    <location>
        <begin position="1034"/>
        <end position="1141"/>
    </location>
</feature>
<dbReference type="GeneTree" id="ENSGT00390000012388"/>
<feature type="domain" description="Protein NPAT C-terminal" evidence="2">
    <location>
        <begin position="662"/>
        <end position="1334"/>
    </location>
</feature>
<feature type="compositionally biased region" description="Polar residues" evidence="1">
    <location>
        <begin position="1000"/>
        <end position="1009"/>
    </location>
</feature>
<feature type="region of interest" description="Disordered" evidence="1">
    <location>
        <begin position="598"/>
        <end position="636"/>
    </location>
</feature>
<feature type="region of interest" description="Disordered" evidence="1">
    <location>
        <begin position="1163"/>
        <end position="1234"/>
    </location>
</feature>
<feature type="region of interest" description="Disordered" evidence="1">
    <location>
        <begin position="977"/>
        <end position="1020"/>
    </location>
</feature>
<reference evidence="3" key="2">
    <citation type="submission" date="2025-09" db="UniProtKB">
        <authorList>
            <consortium name="Ensembl"/>
        </authorList>
    </citation>
    <scope>IDENTIFICATION</scope>
</reference>
<keyword evidence="4" id="KW-1185">Reference proteome</keyword>
<feature type="compositionally biased region" description="Polar residues" evidence="1">
    <location>
        <begin position="1084"/>
        <end position="1103"/>
    </location>
</feature>
<dbReference type="GO" id="GO:0005634">
    <property type="term" value="C:nucleus"/>
    <property type="evidence" value="ECO:0007669"/>
    <property type="project" value="TreeGrafter"/>
</dbReference>
<dbReference type="SMART" id="SM00667">
    <property type="entry name" value="LisH"/>
    <property type="match status" value="1"/>
</dbReference>
<feature type="compositionally biased region" description="Polar residues" evidence="1">
    <location>
        <begin position="922"/>
        <end position="932"/>
    </location>
</feature>
<evidence type="ECO:0000256" key="1">
    <source>
        <dbReference type="SAM" id="MobiDB-lite"/>
    </source>
</evidence>
<dbReference type="Proteomes" id="UP000594220">
    <property type="component" value="Unplaced"/>
</dbReference>
<dbReference type="Ensembl" id="ENSCPRT00005023794.1">
    <property type="protein sequence ID" value="ENSCPRP00005020367.1"/>
    <property type="gene ID" value="ENSCPRG00005014142.1"/>
</dbReference>
<dbReference type="PANTHER" id="PTHR15087">
    <property type="entry name" value="PROTEIN NPAT"/>
    <property type="match status" value="1"/>
</dbReference>
<feature type="compositionally biased region" description="Low complexity" evidence="1">
    <location>
        <begin position="1107"/>
        <end position="1126"/>
    </location>
</feature>
<feature type="compositionally biased region" description="Polar residues" evidence="1">
    <location>
        <begin position="287"/>
        <end position="319"/>
    </location>
</feature>
<feature type="compositionally biased region" description="Polar residues" evidence="1">
    <location>
        <begin position="550"/>
        <end position="576"/>
    </location>
</feature>
<dbReference type="InterPro" id="IPR006594">
    <property type="entry name" value="LisH"/>
</dbReference>
<dbReference type="GO" id="GO:0003712">
    <property type="term" value="F:transcription coregulator activity"/>
    <property type="evidence" value="ECO:0007669"/>
    <property type="project" value="TreeGrafter"/>
</dbReference>
<protein>
    <submittedName>
        <fullName evidence="3">Nuclear protein, coactivator of histone transcription</fullName>
    </submittedName>
</protein>
<organism evidence="3 4">
    <name type="scientific">Crocodylus porosus</name>
    <name type="common">Saltwater crocodile</name>
    <name type="synonym">Estuarine crocodile</name>
    <dbReference type="NCBI Taxonomy" id="8502"/>
    <lineage>
        <taxon>Eukaryota</taxon>
        <taxon>Metazoa</taxon>
        <taxon>Chordata</taxon>
        <taxon>Craniata</taxon>
        <taxon>Vertebrata</taxon>
        <taxon>Euteleostomi</taxon>
        <taxon>Archelosauria</taxon>
        <taxon>Archosauria</taxon>
        <taxon>Crocodylia</taxon>
        <taxon>Longirostres</taxon>
        <taxon>Crocodylidae</taxon>
        <taxon>Crocodylus</taxon>
    </lineage>
</organism>
<dbReference type="InterPro" id="IPR031442">
    <property type="entry name" value="NPAT_C"/>
</dbReference>
<accession>A0A7M4G0D7</accession>
<feature type="region of interest" description="Disordered" evidence="1">
    <location>
        <begin position="545"/>
        <end position="576"/>
    </location>
</feature>
<feature type="region of interest" description="Disordered" evidence="1">
    <location>
        <begin position="257"/>
        <end position="325"/>
    </location>
</feature>
<reference evidence="3" key="1">
    <citation type="submission" date="2025-08" db="UniProtKB">
        <authorList>
            <consortium name="Ensembl"/>
        </authorList>
    </citation>
    <scope>IDENTIFICATION</scope>
</reference>
<evidence type="ECO:0000313" key="4">
    <source>
        <dbReference type="Proteomes" id="UP000594220"/>
    </source>
</evidence>
<dbReference type="PROSITE" id="PS50896">
    <property type="entry name" value="LISH"/>
    <property type="match status" value="1"/>
</dbReference>
<feature type="compositionally biased region" description="Basic and acidic residues" evidence="1">
    <location>
        <begin position="276"/>
        <end position="285"/>
    </location>
</feature>
<feature type="compositionally biased region" description="Polar residues" evidence="1">
    <location>
        <begin position="487"/>
        <end position="497"/>
    </location>
</feature>
<feature type="region of interest" description="Disordered" evidence="1">
    <location>
        <begin position="922"/>
        <end position="960"/>
    </location>
</feature>
<dbReference type="Pfam" id="PF15712">
    <property type="entry name" value="NPAT_C"/>
    <property type="match status" value="1"/>
</dbReference>
<feature type="region of interest" description="Disordered" evidence="1">
    <location>
        <begin position="1255"/>
        <end position="1319"/>
    </location>
</feature>
<name>A0A7M4G0D7_CROPO</name>
<feature type="compositionally biased region" description="Basic and acidic residues" evidence="1">
    <location>
        <begin position="1055"/>
        <end position="1076"/>
    </location>
</feature>
<feature type="region of interest" description="Disordered" evidence="1">
    <location>
        <begin position="370"/>
        <end position="450"/>
    </location>
</feature>
<feature type="compositionally biased region" description="Polar residues" evidence="1">
    <location>
        <begin position="1258"/>
        <end position="1271"/>
    </location>
</feature>
<feature type="region of interest" description="Disordered" evidence="1">
    <location>
        <begin position="487"/>
        <end position="510"/>
    </location>
</feature>
<dbReference type="InterPro" id="IPR052850">
    <property type="entry name" value="NPAT_LisH"/>
</dbReference>
<feature type="compositionally biased region" description="Polar residues" evidence="1">
    <location>
        <begin position="941"/>
        <end position="956"/>
    </location>
</feature>
<feature type="compositionally biased region" description="Basic residues" evidence="1">
    <location>
        <begin position="1303"/>
        <end position="1313"/>
    </location>
</feature>
<evidence type="ECO:0000259" key="2">
    <source>
        <dbReference type="Pfam" id="PF15712"/>
    </source>
</evidence>
<sequence length="1334" mass="143887">MLLPSDVARLVLGYLQQEKLSATCREFILESSDLKEYAEHCTEDGSVPACLLSLFGKNLTTILNEYVAMKTKETTIEVPAMMSSLWKKLDYTLSQIRGLHLPYSSFKAGDSIHIQVPGPQERKLHSSLLSPQLVIENAREKILSNKSLQEKLAENINKFLGSDGSVTQAPKQTDSGLAEQESAIDEILGLQGEIHMSEEAIQDILEQTESDPAFQALFDLFDYGKNKTNKNLPHGVSSQSGVESTVVGEENNLNTLESSLETEEVRDNSTGALSCKDYHPEEAVHTLKNSSGDSGDTGQKSVTSEQSPRSSKPKNQTETLKAVTDEQIGELEIAFESVPDLTELNKKQNSRTSCNEHCVDSYSNKEAAELVSESETAVETEKDPQYHNAQNRPGLEYDHSEIPQSSLPSLDEDTVSSENRMYSVRDCHLSPDTSLSEKLNSKRSHRSPGHSVMLKKINASISNQSADSGKNEQDVSKDIPMLPVVLQQNSSHQSSCQEQDKRSDCGESSMVNLLDPKKTELQLEVVDTSNKPYSDDQHTLKSCTKDLNLHSESSNSEKTQVEMQEPSSSTKADADTVTFSSGDDGCAEISIISTESNPAIVETCRSPPGTASSTDEPSTELKRIGGVSSSSQPMDVDPANIMSLKIIISDDPFISSDSELNNAVNSITGENLPTIVLSSPTKSPAKTTGQSKCLTSEEIERSGDSALVEQNLLVLRPKDPVISTVGTKNEDCTVLTVAGTTNIAKDGGFIQLLPTTSTAFGNSNNLYIATCVTDPTVLGTTVTPSNVVVFPGNSMPLAAQAPAAQQLRTPPRSSSTFATSQTMSPNFSQGSAIIIASPVQPVLQGMVGMIPISVVGQNGNTFSAPSHQVLHVPISNPVCNRSVPKLPIPPKAQKSTGARSKSNIGTVFCNCLINSSELTLQGTGNSDRNVSADQGRKLEETSLTAVGETTNSNSKQNESHRRVLCFDSALPAPGGNAQVPAMSSLQKEKSENSLFAVDSPSATSASLKIQPSKREKEKTLPRILCKPEIGSNRGAVVKEAQPERKSLASGVGLESFHKTTANKENELRRDTDDKQNNQEAAKLSNGQQNTGLRNEKTAASVQDVNKKTGTLSNGSSKSSGTVSLSSKEPKQDQAKSSSQGLCLASPLTKQAVEMLHDIQWNSPASKAVENGDLPVPRTPSGVGDRHTDDTTDSIRTPTCRRYNEDSTTPRIMVPPATPDLPACSPTSETGSENSVSMAAHTLMILSRAAIARTSTTTPLKDNTQQFRSLRSTGKKRKLEDLNEGERLSRSASRKDLQSSTTPMKKKKIKKKKLPNSFPAGMDVDKFLLSLHYDE</sequence>
<gene>
    <name evidence="3" type="primary">NPAT</name>
</gene>